<evidence type="ECO:0000313" key="2">
    <source>
        <dbReference type="Proteomes" id="UP000007953"/>
    </source>
</evidence>
<gene>
    <name evidence="1" type="ordered locus">RSPO_m00064</name>
</gene>
<dbReference type="EMBL" id="CP002820">
    <property type="protein sequence ID" value="AEG70706.1"/>
    <property type="molecule type" value="Genomic_DNA"/>
</dbReference>
<protein>
    <submittedName>
        <fullName evidence="1">Uncharacterized protein</fullName>
    </submittedName>
</protein>
<keyword evidence="1" id="KW-0614">Plasmid</keyword>
<dbReference type="Proteomes" id="UP000007953">
    <property type="component" value="Plasmid megaplasmid"/>
</dbReference>
<proteinExistence type="predicted"/>
<dbReference type="AlphaFoldDB" id="F6G742"/>
<reference evidence="1 2" key="1">
    <citation type="journal article" date="2011" name="J. Bacteriol.">
        <title>Complete genome sequence of the plant pathogen Ralstonia solanacearum strain Po82.</title>
        <authorList>
            <person name="Xu J."/>
            <person name="Zheng H.J."/>
            <person name="Liu L."/>
            <person name="Pan Z.C."/>
            <person name="Prior P."/>
            <person name="Tang B."/>
            <person name="Xu J.S."/>
            <person name="Zhang H."/>
            <person name="Tian Q."/>
            <person name="Zhang L.Q."/>
            <person name="Feng J."/>
        </authorList>
    </citation>
    <scope>NUCLEOTIDE SEQUENCE [LARGE SCALE GENOMIC DNA]</scope>
    <source>
        <strain evidence="2">Po82</strain>
    </source>
</reference>
<dbReference type="KEGG" id="rsn:RSPO_m00064"/>
<name>F6G742_RALS8</name>
<accession>F6G742</accession>
<dbReference type="HOGENOM" id="CLU_3238604_0_0_4"/>
<organism evidence="1 2">
    <name type="scientific">Ralstonia solanacearum (strain Po82)</name>
    <dbReference type="NCBI Taxonomy" id="1031711"/>
    <lineage>
        <taxon>Bacteria</taxon>
        <taxon>Pseudomonadati</taxon>
        <taxon>Pseudomonadota</taxon>
        <taxon>Betaproteobacteria</taxon>
        <taxon>Burkholderiales</taxon>
        <taxon>Burkholderiaceae</taxon>
        <taxon>Ralstonia</taxon>
        <taxon>Ralstonia solanacearum species complex</taxon>
    </lineage>
</organism>
<sequence length="43" mass="4773">MRPAQRHLFKAEADHQQDRLRFDTAVNANTGLAAVPSHSCSKP</sequence>
<geneLocation type="plasmid" evidence="2"/>
<evidence type="ECO:0000313" key="1">
    <source>
        <dbReference type="EMBL" id="AEG70706.1"/>
    </source>
</evidence>